<reference evidence="1" key="1">
    <citation type="submission" date="2014-09" db="EMBL/GenBank/DDBJ databases">
        <authorList>
            <person name="Magalhaes I.L.F."/>
            <person name="Oliveira U."/>
            <person name="Santos F.R."/>
            <person name="Vidigal T.H.D.A."/>
            <person name="Brescovit A.D."/>
            <person name="Santos A.J."/>
        </authorList>
    </citation>
    <scope>NUCLEOTIDE SEQUENCE</scope>
    <source>
        <tissue evidence="1">Shoot tissue taken approximately 20 cm above the soil surface</tissue>
    </source>
</reference>
<evidence type="ECO:0000313" key="1">
    <source>
        <dbReference type="EMBL" id="JAD51815.1"/>
    </source>
</evidence>
<sequence>MLHCDAGGFRTRKRLLSKMSCYKKMVLLEERLKSMEMEPRVLKTIRKCIPFPKML</sequence>
<reference evidence="1" key="2">
    <citation type="journal article" date="2015" name="Data Brief">
        <title>Shoot transcriptome of the giant reed, Arundo donax.</title>
        <authorList>
            <person name="Barrero R.A."/>
            <person name="Guerrero F.D."/>
            <person name="Moolhuijzen P."/>
            <person name="Goolsby J.A."/>
            <person name="Tidwell J."/>
            <person name="Bellgard S.E."/>
            <person name="Bellgard M.I."/>
        </authorList>
    </citation>
    <scope>NUCLEOTIDE SEQUENCE</scope>
    <source>
        <tissue evidence="1">Shoot tissue taken approximately 20 cm above the soil surface</tissue>
    </source>
</reference>
<proteinExistence type="predicted"/>
<protein>
    <submittedName>
        <fullName evidence="1">Uncharacterized protein</fullName>
    </submittedName>
</protein>
<organism evidence="1">
    <name type="scientific">Arundo donax</name>
    <name type="common">Giant reed</name>
    <name type="synonym">Donax arundinaceus</name>
    <dbReference type="NCBI Taxonomy" id="35708"/>
    <lineage>
        <taxon>Eukaryota</taxon>
        <taxon>Viridiplantae</taxon>
        <taxon>Streptophyta</taxon>
        <taxon>Embryophyta</taxon>
        <taxon>Tracheophyta</taxon>
        <taxon>Spermatophyta</taxon>
        <taxon>Magnoliopsida</taxon>
        <taxon>Liliopsida</taxon>
        <taxon>Poales</taxon>
        <taxon>Poaceae</taxon>
        <taxon>PACMAD clade</taxon>
        <taxon>Arundinoideae</taxon>
        <taxon>Arundineae</taxon>
        <taxon>Arundo</taxon>
    </lineage>
</organism>
<name>A0A0A9ASB4_ARUDO</name>
<dbReference type="EMBL" id="GBRH01246080">
    <property type="protein sequence ID" value="JAD51815.1"/>
    <property type="molecule type" value="Transcribed_RNA"/>
</dbReference>
<accession>A0A0A9ASB4</accession>
<dbReference type="AlphaFoldDB" id="A0A0A9ASB4"/>